<evidence type="ECO:0000313" key="2">
    <source>
        <dbReference type="Proteomes" id="UP000824540"/>
    </source>
</evidence>
<protein>
    <submittedName>
        <fullName evidence="1">Uncharacterized protein</fullName>
    </submittedName>
</protein>
<accession>A0A8T2NVB6</accession>
<sequence>MCVGYMSAQDGKAKPHLWWRVAGERRIAPAAQLILGHLASIVSRPGGLTVPAAPDTSL</sequence>
<proteinExistence type="predicted"/>
<reference evidence="1" key="1">
    <citation type="thesis" date="2021" institute="BYU ScholarsArchive" country="Provo, UT, USA">
        <title>Applications of and Algorithms for Genome Assembly and Genomic Analyses with an Emphasis on Marine Teleosts.</title>
        <authorList>
            <person name="Pickett B.D."/>
        </authorList>
    </citation>
    <scope>NUCLEOTIDE SEQUENCE</scope>
    <source>
        <strain evidence="1">HI-2016</strain>
    </source>
</reference>
<dbReference type="OrthoDB" id="77601at2759"/>
<keyword evidence="2" id="KW-1185">Reference proteome</keyword>
<evidence type="ECO:0000313" key="1">
    <source>
        <dbReference type="EMBL" id="KAG9344285.1"/>
    </source>
</evidence>
<dbReference type="AlphaFoldDB" id="A0A8T2NVB6"/>
<name>A0A8T2NVB6_9TELE</name>
<dbReference type="EMBL" id="JAFBMS010000020">
    <property type="protein sequence ID" value="KAG9344285.1"/>
    <property type="molecule type" value="Genomic_DNA"/>
</dbReference>
<organism evidence="1 2">
    <name type="scientific">Albula glossodonta</name>
    <name type="common">roundjaw bonefish</name>
    <dbReference type="NCBI Taxonomy" id="121402"/>
    <lineage>
        <taxon>Eukaryota</taxon>
        <taxon>Metazoa</taxon>
        <taxon>Chordata</taxon>
        <taxon>Craniata</taxon>
        <taxon>Vertebrata</taxon>
        <taxon>Euteleostomi</taxon>
        <taxon>Actinopterygii</taxon>
        <taxon>Neopterygii</taxon>
        <taxon>Teleostei</taxon>
        <taxon>Albuliformes</taxon>
        <taxon>Albulidae</taxon>
        <taxon>Albula</taxon>
    </lineage>
</organism>
<comment type="caution">
    <text evidence="1">The sequence shown here is derived from an EMBL/GenBank/DDBJ whole genome shotgun (WGS) entry which is preliminary data.</text>
</comment>
<dbReference type="Proteomes" id="UP000824540">
    <property type="component" value="Unassembled WGS sequence"/>
</dbReference>
<gene>
    <name evidence="1" type="ORF">JZ751_010954</name>
</gene>